<proteinExistence type="inferred from homology"/>
<dbReference type="PANTHER" id="PTHR43477:SF1">
    <property type="entry name" value="DIHYDROANTICAPSIN 7-DEHYDROGENASE"/>
    <property type="match status" value="1"/>
</dbReference>
<sequence length="239" mass="24755">MSGNFEGKKVIVAGGSTGVGLAAARQLQDAKAQVTITGRSKEKLQQAAAALPGINTAAVDSGDRAALDQFFQEHGPFDHLVVTLSGGKGAGQFSTLPLQDLQEGFEGKFWPQLNTIQAALPHINKAGSITIVTAVSSILGLPGTSGLAAINGSLELMIPAIAKEIQPVRINAVSPGVIDTPWWDFLPTADKKAAFDSYAAQTPAGRVGKPEEVADGILFLARNNFVTGTVVRVDGGLSL</sequence>
<keyword evidence="4" id="KW-1185">Reference proteome</keyword>
<dbReference type="SUPFAM" id="SSF51735">
    <property type="entry name" value="NAD(P)-binding Rossmann-fold domains"/>
    <property type="match status" value="1"/>
</dbReference>
<comment type="caution">
    <text evidence="3">The sequence shown here is derived from an EMBL/GenBank/DDBJ whole genome shotgun (WGS) entry which is preliminary data.</text>
</comment>
<dbReference type="Pfam" id="PF13561">
    <property type="entry name" value="adh_short_C2"/>
    <property type="match status" value="1"/>
</dbReference>
<accession>A0A327WBS1</accession>
<dbReference type="RefSeq" id="WP_111590628.1">
    <property type="nucleotide sequence ID" value="NZ_QLMA01000001.1"/>
</dbReference>
<dbReference type="Gene3D" id="3.40.50.720">
    <property type="entry name" value="NAD(P)-binding Rossmann-like Domain"/>
    <property type="match status" value="1"/>
</dbReference>
<organism evidence="3 4">
    <name type="scientific">Chitinophaga dinghuensis</name>
    <dbReference type="NCBI Taxonomy" id="1539050"/>
    <lineage>
        <taxon>Bacteria</taxon>
        <taxon>Pseudomonadati</taxon>
        <taxon>Bacteroidota</taxon>
        <taxon>Chitinophagia</taxon>
        <taxon>Chitinophagales</taxon>
        <taxon>Chitinophagaceae</taxon>
        <taxon>Chitinophaga</taxon>
    </lineage>
</organism>
<name>A0A327WBS1_9BACT</name>
<keyword evidence="2" id="KW-0560">Oxidoreductase</keyword>
<evidence type="ECO:0000313" key="3">
    <source>
        <dbReference type="EMBL" id="RAJ87965.1"/>
    </source>
</evidence>
<dbReference type="InterPro" id="IPR002347">
    <property type="entry name" value="SDR_fam"/>
</dbReference>
<reference evidence="3 4" key="1">
    <citation type="submission" date="2018-06" db="EMBL/GenBank/DDBJ databases">
        <title>Genomic Encyclopedia of Archaeal and Bacterial Type Strains, Phase II (KMG-II): from individual species to whole genera.</title>
        <authorList>
            <person name="Goeker M."/>
        </authorList>
    </citation>
    <scope>NUCLEOTIDE SEQUENCE [LARGE SCALE GENOMIC DNA]</scope>
    <source>
        <strain evidence="3 4">DSM 29821</strain>
    </source>
</reference>
<dbReference type="AlphaFoldDB" id="A0A327WBS1"/>
<evidence type="ECO:0000313" key="4">
    <source>
        <dbReference type="Proteomes" id="UP000249819"/>
    </source>
</evidence>
<gene>
    <name evidence="3" type="ORF">CLV59_101730</name>
</gene>
<dbReference type="Proteomes" id="UP000249819">
    <property type="component" value="Unassembled WGS sequence"/>
</dbReference>
<protein>
    <submittedName>
        <fullName evidence="3">NAD(P)-dependent dehydrogenase (Short-subunit alcohol dehydrogenase family)</fullName>
    </submittedName>
</protein>
<evidence type="ECO:0000256" key="2">
    <source>
        <dbReference type="ARBA" id="ARBA00023002"/>
    </source>
</evidence>
<dbReference type="PRINTS" id="PR00081">
    <property type="entry name" value="GDHRDH"/>
</dbReference>
<dbReference type="GO" id="GO:0016491">
    <property type="term" value="F:oxidoreductase activity"/>
    <property type="evidence" value="ECO:0007669"/>
    <property type="project" value="UniProtKB-KW"/>
</dbReference>
<dbReference type="InterPro" id="IPR036291">
    <property type="entry name" value="NAD(P)-bd_dom_sf"/>
</dbReference>
<dbReference type="InterPro" id="IPR051122">
    <property type="entry name" value="SDR_DHRS6-like"/>
</dbReference>
<dbReference type="EMBL" id="QLMA01000001">
    <property type="protein sequence ID" value="RAJ87965.1"/>
    <property type="molecule type" value="Genomic_DNA"/>
</dbReference>
<dbReference type="PANTHER" id="PTHR43477">
    <property type="entry name" value="DIHYDROANTICAPSIN 7-DEHYDROGENASE"/>
    <property type="match status" value="1"/>
</dbReference>
<comment type="similarity">
    <text evidence="1">Belongs to the short-chain dehydrogenases/reductases (SDR) family.</text>
</comment>
<dbReference type="OrthoDB" id="9806974at2"/>
<evidence type="ECO:0000256" key="1">
    <source>
        <dbReference type="ARBA" id="ARBA00006484"/>
    </source>
</evidence>